<keyword evidence="4" id="KW-1185">Reference proteome</keyword>
<comment type="caution">
    <text evidence="3">The sequence shown here is derived from an EMBL/GenBank/DDBJ whole genome shotgun (WGS) entry which is preliminary data.</text>
</comment>
<dbReference type="InterPro" id="IPR056647">
    <property type="entry name" value="DUF7745"/>
</dbReference>
<accession>A0A371IH30</accession>
<dbReference type="EMBL" id="QJKJ01000088">
    <property type="protein sequence ID" value="RDY14359.1"/>
    <property type="molecule type" value="Genomic_DNA"/>
</dbReference>
<dbReference type="Pfam" id="PF24924">
    <property type="entry name" value="DUF7745"/>
    <property type="match status" value="1"/>
</dbReference>
<dbReference type="Proteomes" id="UP000257109">
    <property type="component" value="Unassembled WGS sequence"/>
</dbReference>
<reference evidence="3" key="1">
    <citation type="submission" date="2018-05" db="EMBL/GenBank/DDBJ databases">
        <title>Draft genome of Mucuna pruriens seed.</title>
        <authorList>
            <person name="Nnadi N.E."/>
            <person name="Vos R."/>
            <person name="Hasami M.H."/>
            <person name="Devisetty U.K."/>
            <person name="Aguiy J.C."/>
        </authorList>
    </citation>
    <scope>NUCLEOTIDE SEQUENCE [LARGE SCALE GENOMIC DNA]</scope>
    <source>
        <strain evidence="3">JCA_2017</strain>
    </source>
</reference>
<keyword evidence="1" id="KW-0175">Coiled coil</keyword>
<name>A0A371IH30_MUCPR</name>
<evidence type="ECO:0000256" key="1">
    <source>
        <dbReference type="SAM" id="Coils"/>
    </source>
</evidence>
<evidence type="ECO:0000259" key="2">
    <source>
        <dbReference type="Pfam" id="PF24924"/>
    </source>
</evidence>
<feature type="domain" description="DUF7745" evidence="2">
    <location>
        <begin position="25"/>
        <end position="382"/>
    </location>
</feature>
<dbReference type="OrthoDB" id="1743443at2759"/>
<dbReference type="AlphaFoldDB" id="A0A371IH30"/>
<sequence>MEQVQYQAKNWMPITIRVPNLQTLRQTAKQIRGPWRRVLEEKYGKILGLLEVEVQPHALAVMAQFYDVPLRCFLFRDFQLAPTLEEYERILGMPIKEPAVYFPRGYLPSWGAVAGLIRRPEAEVRQAKRARNGVEGLPREYLEDVLAQQREAKDWQAAIDTLALIIYGIVLFPRLEDYVDLAAVDVLLAVKEKNENPVPALLADTYHTLNSCSGSQGRNLRCCIHALFLWMTAHCCPGRCKTGCPVEDYKWGCIRMMPGEEWIHLFMGLTESAIDWYPKWNERETFIARCGKFPNVPLWGTQGCSNYNPVLALRQNGYPMLAPPAEESLTFLEGPSRDVQNAACFRRIRQAWRQVVRAGPEGGPRSCGASSSYRRWLQQQVEIKGLPFERVQDPRTRLPFEAPESSMMREQEEALDHANTEIRSLKRKLTQATSLQLETQEQVLKERRLGEHAKEEAEREKELRRKLGDCLKAADQEMCLRRKEKDQATAEREALKEALQDARRKEEELKEQLYKLREELEKQQEELLHERSLKEEAETREHQAIEKLAAERQVEASKKARIRVVMAEIRDKTARREKEHLETIEQTKQKAEEAKEKAEYWEDRHNKVVWIANRSLGHLPQSLRSAEEAICPFSTPSGIFDFVQECRMVYNELAKAVAP</sequence>
<feature type="non-terminal residue" evidence="3">
    <location>
        <position position="1"/>
    </location>
</feature>
<proteinExistence type="predicted"/>
<feature type="coiled-coil region" evidence="1">
    <location>
        <begin position="481"/>
        <end position="540"/>
    </location>
</feature>
<evidence type="ECO:0000313" key="3">
    <source>
        <dbReference type="EMBL" id="RDY14359.1"/>
    </source>
</evidence>
<feature type="coiled-coil region" evidence="1">
    <location>
        <begin position="408"/>
        <end position="435"/>
    </location>
</feature>
<dbReference type="PANTHER" id="PTHR48154:SF1">
    <property type="entry name" value="PROTEIN, PUTATIVE-RELATED"/>
    <property type="match status" value="1"/>
</dbReference>
<organism evidence="3 4">
    <name type="scientific">Mucuna pruriens</name>
    <name type="common">Velvet bean</name>
    <name type="synonym">Dolichos pruriens</name>
    <dbReference type="NCBI Taxonomy" id="157652"/>
    <lineage>
        <taxon>Eukaryota</taxon>
        <taxon>Viridiplantae</taxon>
        <taxon>Streptophyta</taxon>
        <taxon>Embryophyta</taxon>
        <taxon>Tracheophyta</taxon>
        <taxon>Spermatophyta</taxon>
        <taxon>Magnoliopsida</taxon>
        <taxon>eudicotyledons</taxon>
        <taxon>Gunneridae</taxon>
        <taxon>Pentapetalae</taxon>
        <taxon>rosids</taxon>
        <taxon>fabids</taxon>
        <taxon>Fabales</taxon>
        <taxon>Fabaceae</taxon>
        <taxon>Papilionoideae</taxon>
        <taxon>50 kb inversion clade</taxon>
        <taxon>NPAAA clade</taxon>
        <taxon>indigoferoid/millettioid clade</taxon>
        <taxon>Phaseoleae</taxon>
        <taxon>Mucuna</taxon>
    </lineage>
</organism>
<protein>
    <recommendedName>
        <fullName evidence="2">DUF7745 domain-containing protein</fullName>
    </recommendedName>
</protein>
<dbReference type="PANTHER" id="PTHR48154">
    <property type="entry name" value="PROTEIN, PUTATIVE-RELATED"/>
    <property type="match status" value="1"/>
</dbReference>
<feature type="coiled-coil region" evidence="1">
    <location>
        <begin position="574"/>
        <end position="604"/>
    </location>
</feature>
<evidence type="ECO:0000313" key="4">
    <source>
        <dbReference type="Proteomes" id="UP000257109"/>
    </source>
</evidence>
<gene>
    <name evidence="3" type="ORF">CR513_00582</name>
</gene>